<feature type="non-terminal residue" evidence="1">
    <location>
        <position position="59"/>
    </location>
</feature>
<evidence type="ECO:0000313" key="1">
    <source>
        <dbReference type="EMBL" id="KAG7048260.1"/>
    </source>
</evidence>
<reference evidence="1" key="1">
    <citation type="submission" date="2021-05" db="EMBL/GenBank/DDBJ databases">
        <title>Comparative genomics of three Colletotrichum scovillei strains and genetic complementation revealed genes involved fungal growth and virulence on chili pepper.</title>
        <authorList>
            <person name="Hsieh D.-K."/>
            <person name="Chuang S.-C."/>
            <person name="Chen C.-Y."/>
            <person name="Chao Y.-T."/>
            <person name="Lu M.-Y.J."/>
            <person name="Lee M.-H."/>
            <person name="Shih M.-C."/>
        </authorList>
    </citation>
    <scope>NUCLEOTIDE SEQUENCE</scope>
    <source>
        <strain evidence="1">Coll-153</strain>
    </source>
</reference>
<keyword evidence="2" id="KW-1185">Reference proteome</keyword>
<dbReference type="AlphaFoldDB" id="A0A9P7R3Y2"/>
<dbReference type="EMBL" id="JAESDN010000006">
    <property type="protein sequence ID" value="KAG7048260.1"/>
    <property type="molecule type" value="Genomic_DNA"/>
</dbReference>
<comment type="caution">
    <text evidence="1">The sequence shown here is derived from an EMBL/GenBank/DDBJ whole genome shotgun (WGS) entry which is preliminary data.</text>
</comment>
<evidence type="ECO:0000313" key="2">
    <source>
        <dbReference type="Proteomes" id="UP000699042"/>
    </source>
</evidence>
<name>A0A9P7R3Y2_9PEZI</name>
<protein>
    <submittedName>
        <fullName evidence="1">Uncharacterized protein</fullName>
    </submittedName>
</protein>
<dbReference type="Proteomes" id="UP000699042">
    <property type="component" value="Unassembled WGS sequence"/>
</dbReference>
<proteinExistence type="predicted"/>
<gene>
    <name evidence="1" type="ORF">JMJ77_013904</name>
</gene>
<organism evidence="1 2">
    <name type="scientific">Colletotrichum scovillei</name>
    <dbReference type="NCBI Taxonomy" id="1209932"/>
    <lineage>
        <taxon>Eukaryota</taxon>
        <taxon>Fungi</taxon>
        <taxon>Dikarya</taxon>
        <taxon>Ascomycota</taxon>
        <taxon>Pezizomycotina</taxon>
        <taxon>Sordariomycetes</taxon>
        <taxon>Hypocreomycetidae</taxon>
        <taxon>Glomerellales</taxon>
        <taxon>Glomerellaceae</taxon>
        <taxon>Colletotrichum</taxon>
        <taxon>Colletotrichum acutatum species complex</taxon>
    </lineage>
</organism>
<accession>A0A9P7R3Y2</accession>
<sequence length="59" mass="6656">MTSRLSHPPPPLIGCRQPSTAESIFVGFSRAASRSGRTDFSEERRTKMDISWCRRGSEE</sequence>